<dbReference type="AlphaFoldDB" id="A0A5R8ZWJ6"/>
<sequence length="136" mass="15027">MPYATRANMVERWGMDALLVVADRDQDGVLDDEVVDQALLDASAEIDTYVGAKNRLPLPSVPDVLVRLCSDIAFYRLSADGNSSTEEKRKRYEDAVSLLRRIASGEVSLGLPTPPEQESSGDAWFEAQPVRFRGLL</sequence>
<gene>
    <name evidence="1" type="ORF">FEA48_23540</name>
</gene>
<dbReference type="Pfam" id="PF07030">
    <property type="entry name" value="Phage_Mu_Gp36"/>
    <property type="match status" value="1"/>
</dbReference>
<dbReference type="Proteomes" id="UP000307510">
    <property type="component" value="Unassembled WGS sequence"/>
</dbReference>
<dbReference type="RefSeq" id="WP_138215967.1">
    <property type="nucleotide sequence ID" value="NZ_VASG01000007.1"/>
</dbReference>
<evidence type="ECO:0000313" key="1">
    <source>
        <dbReference type="EMBL" id="TLP70809.1"/>
    </source>
</evidence>
<proteinExistence type="predicted"/>
<dbReference type="EMBL" id="VASG01000007">
    <property type="protein sequence ID" value="TLP70809.1"/>
    <property type="molecule type" value="Genomic_DNA"/>
</dbReference>
<dbReference type="InterPro" id="IPR009752">
    <property type="entry name" value="Phage_Mu_GpJ"/>
</dbReference>
<reference evidence="1 2" key="1">
    <citation type="submission" date="2019-05" db="EMBL/GenBank/DDBJ databases">
        <authorList>
            <person name="Moore K."/>
            <person name="O'Neill P."/>
            <person name="Farbos A."/>
            <person name="Studholme D.J."/>
        </authorList>
    </citation>
    <scope>NUCLEOTIDE SEQUENCE [LARGE SCALE GENOMIC DNA]</scope>
    <source>
        <strain evidence="1 2">DSM 9128</strain>
    </source>
</reference>
<reference evidence="2" key="2">
    <citation type="submission" date="2019-06" db="EMBL/GenBank/DDBJ databases">
        <title>AzeR, a transcriptional regulator that responds to azelaic acid in Pseudomonas nitroreducens.</title>
        <authorList>
            <person name="Bez C."/>
            <person name="Javvadi S.G."/>
            <person name="Bertani I."/>
            <person name="Devescovi G."/>
            <person name="Studholme D.J."/>
            <person name="Geller A."/>
            <person name="Levy A."/>
            <person name="Venturi V."/>
        </authorList>
    </citation>
    <scope>NUCLEOTIDE SEQUENCE [LARGE SCALE GENOMIC DNA]</scope>
    <source>
        <strain evidence="2">DSM 9128</strain>
    </source>
</reference>
<name>A0A5R8ZWJ6_PSENT</name>
<accession>A0A5R8ZWJ6</accession>
<comment type="caution">
    <text evidence="1">The sequence shown here is derived from an EMBL/GenBank/DDBJ whole genome shotgun (WGS) entry which is preliminary data.</text>
</comment>
<evidence type="ECO:0000313" key="2">
    <source>
        <dbReference type="Proteomes" id="UP000307510"/>
    </source>
</evidence>
<protein>
    <submittedName>
        <fullName evidence="1">DUF1320 domain-containing protein</fullName>
    </submittedName>
</protein>
<organism evidence="1 2">
    <name type="scientific">Pseudomonas nitroreducens</name>
    <dbReference type="NCBI Taxonomy" id="46680"/>
    <lineage>
        <taxon>Bacteria</taxon>
        <taxon>Pseudomonadati</taxon>
        <taxon>Pseudomonadota</taxon>
        <taxon>Gammaproteobacteria</taxon>
        <taxon>Pseudomonadales</taxon>
        <taxon>Pseudomonadaceae</taxon>
        <taxon>Pseudomonas</taxon>
    </lineage>
</organism>